<dbReference type="AlphaFoldDB" id="A0A9W9G8H6"/>
<dbReference type="OrthoDB" id="4360026at2759"/>
<proteinExistence type="predicted"/>
<feature type="compositionally biased region" description="Acidic residues" evidence="1">
    <location>
        <begin position="17"/>
        <end position="27"/>
    </location>
</feature>
<protein>
    <submittedName>
        <fullName evidence="2">Uncharacterized protein</fullName>
    </submittedName>
</protein>
<evidence type="ECO:0000313" key="2">
    <source>
        <dbReference type="EMBL" id="KAJ5113555.1"/>
    </source>
</evidence>
<organism evidence="2 3">
    <name type="scientific">Penicillium angulare</name>
    <dbReference type="NCBI Taxonomy" id="116970"/>
    <lineage>
        <taxon>Eukaryota</taxon>
        <taxon>Fungi</taxon>
        <taxon>Dikarya</taxon>
        <taxon>Ascomycota</taxon>
        <taxon>Pezizomycotina</taxon>
        <taxon>Eurotiomycetes</taxon>
        <taxon>Eurotiomycetidae</taxon>
        <taxon>Eurotiales</taxon>
        <taxon>Aspergillaceae</taxon>
        <taxon>Penicillium</taxon>
    </lineage>
</organism>
<name>A0A9W9G8H6_9EURO</name>
<evidence type="ECO:0000256" key="1">
    <source>
        <dbReference type="SAM" id="MobiDB-lite"/>
    </source>
</evidence>
<evidence type="ECO:0000313" key="3">
    <source>
        <dbReference type="Proteomes" id="UP001149165"/>
    </source>
</evidence>
<reference evidence="2" key="2">
    <citation type="journal article" date="2023" name="IMA Fungus">
        <title>Comparative genomic study of the Penicillium genus elucidates a diverse pangenome and 15 lateral gene transfer events.</title>
        <authorList>
            <person name="Petersen C."/>
            <person name="Sorensen T."/>
            <person name="Nielsen M.R."/>
            <person name="Sondergaard T.E."/>
            <person name="Sorensen J.L."/>
            <person name="Fitzpatrick D.A."/>
            <person name="Frisvad J.C."/>
            <person name="Nielsen K.L."/>
        </authorList>
    </citation>
    <scope>NUCLEOTIDE SEQUENCE</scope>
    <source>
        <strain evidence="2">IBT 30069</strain>
    </source>
</reference>
<dbReference type="Proteomes" id="UP001149165">
    <property type="component" value="Unassembled WGS sequence"/>
</dbReference>
<gene>
    <name evidence="2" type="ORF">N7456_002089</name>
</gene>
<feature type="region of interest" description="Disordered" evidence="1">
    <location>
        <begin position="1"/>
        <end position="30"/>
    </location>
</feature>
<sequence>MWDKLLLSLAPGKPDDNQSEDTGSEDASETRQLKLRRISHYVNTPMWKEAKVSKNQHYRQDIEASVPEKLESFECGSVDYDKVLLHQTSRDWYYPERKFGSCSVWLNMVDPVNFTTGPGDRYDGVAIDIPSIDFAVFARDVVGVDNDVWKSHKNGRLDFDEVYELLDASDIGIHSTSHP</sequence>
<accession>A0A9W9G8H6</accession>
<reference evidence="2" key="1">
    <citation type="submission" date="2022-11" db="EMBL/GenBank/DDBJ databases">
        <authorList>
            <person name="Petersen C."/>
        </authorList>
    </citation>
    <scope>NUCLEOTIDE SEQUENCE</scope>
    <source>
        <strain evidence="2">IBT 30069</strain>
    </source>
</reference>
<keyword evidence="3" id="KW-1185">Reference proteome</keyword>
<comment type="caution">
    <text evidence="2">The sequence shown here is derived from an EMBL/GenBank/DDBJ whole genome shotgun (WGS) entry which is preliminary data.</text>
</comment>
<dbReference type="EMBL" id="JAPQKH010000002">
    <property type="protein sequence ID" value="KAJ5113555.1"/>
    <property type="molecule type" value="Genomic_DNA"/>
</dbReference>